<sequence>TSEAEANTGGDSAVIHSPPPPPNPSADPKLRYIPSPESDVTSPRLVAEVDDIFKVSPLAAIKMLSAGIEALVLMTGDIPPTPPPASPTIPHMRGMEAEKQSIVRSNSEKNLLRLLHNSASNSPRPGRSPIPGRSPALGHSHLPSQRPPASTQMPAPPQGQGQEQGRSIDGVHLRTPNPTPPPNTSSQPQPPLAPYVIVGENSQPLNLQHSAITRKFYSKLPPPISITEYLMRIHRFCPMSTAVYLATSLYIHKLVVLERAIAITKRNAHRLLLAGLRVAMKALEDLSYPHSKVSKVGGVSEAELARLEISFCFLVGFELVVNKESLSNHWEMLRTDRDNWGVLDQPEGGVVTLHLEKPPR</sequence>
<dbReference type="EMBL" id="JAULSR010000002">
    <property type="protein sequence ID" value="KAK0631133.1"/>
    <property type="molecule type" value="Genomic_DNA"/>
</dbReference>
<feature type="region of interest" description="Disordered" evidence="1">
    <location>
        <begin position="1"/>
        <end position="41"/>
    </location>
</feature>
<dbReference type="GO" id="GO:0000307">
    <property type="term" value="C:cyclin-dependent protein kinase holoenzyme complex"/>
    <property type="evidence" value="ECO:0007669"/>
    <property type="project" value="TreeGrafter"/>
</dbReference>
<comment type="caution">
    <text evidence="2">The sequence shown here is derived from an EMBL/GenBank/DDBJ whole genome shotgun (WGS) entry which is preliminary data.</text>
</comment>
<dbReference type="PANTHER" id="PTHR15615:SF32">
    <property type="entry name" value="PROTEIN KINASE COMPLEX COMPONENT, PUTATIVE (AFU_ORTHOLOGUE AFUA_2G07660)-RELATED"/>
    <property type="match status" value="1"/>
</dbReference>
<dbReference type="AlphaFoldDB" id="A0AA40CBD0"/>
<feature type="compositionally biased region" description="Low complexity" evidence="1">
    <location>
        <begin position="122"/>
        <end position="135"/>
    </location>
</feature>
<feature type="non-terminal residue" evidence="2">
    <location>
        <position position="360"/>
    </location>
</feature>
<dbReference type="GO" id="GO:0019901">
    <property type="term" value="F:protein kinase binding"/>
    <property type="evidence" value="ECO:0007669"/>
    <property type="project" value="InterPro"/>
</dbReference>
<protein>
    <submittedName>
        <fullName evidence="2">Cyclin-domain-containing protein</fullName>
    </submittedName>
</protein>
<organism evidence="2 3">
    <name type="scientific">Bombardia bombarda</name>
    <dbReference type="NCBI Taxonomy" id="252184"/>
    <lineage>
        <taxon>Eukaryota</taxon>
        <taxon>Fungi</taxon>
        <taxon>Dikarya</taxon>
        <taxon>Ascomycota</taxon>
        <taxon>Pezizomycotina</taxon>
        <taxon>Sordariomycetes</taxon>
        <taxon>Sordariomycetidae</taxon>
        <taxon>Sordariales</taxon>
        <taxon>Lasiosphaeriaceae</taxon>
        <taxon>Bombardia</taxon>
    </lineage>
</organism>
<evidence type="ECO:0000313" key="3">
    <source>
        <dbReference type="Proteomes" id="UP001174934"/>
    </source>
</evidence>
<dbReference type="CDD" id="cd20558">
    <property type="entry name" value="CYCLIN_ScPCL7-like"/>
    <property type="match status" value="1"/>
</dbReference>
<proteinExistence type="predicted"/>
<dbReference type="Gene3D" id="1.10.472.10">
    <property type="entry name" value="Cyclin-like"/>
    <property type="match status" value="1"/>
</dbReference>
<dbReference type="Pfam" id="PF08613">
    <property type="entry name" value="Cyclin"/>
    <property type="match status" value="1"/>
</dbReference>
<reference evidence="2" key="1">
    <citation type="submission" date="2023-06" db="EMBL/GenBank/DDBJ databases">
        <title>Genome-scale phylogeny and comparative genomics of the fungal order Sordariales.</title>
        <authorList>
            <consortium name="Lawrence Berkeley National Laboratory"/>
            <person name="Hensen N."/>
            <person name="Bonometti L."/>
            <person name="Westerberg I."/>
            <person name="Brannstrom I.O."/>
            <person name="Guillou S."/>
            <person name="Cros-Aarteil S."/>
            <person name="Calhoun S."/>
            <person name="Haridas S."/>
            <person name="Kuo A."/>
            <person name="Mondo S."/>
            <person name="Pangilinan J."/>
            <person name="Riley R."/>
            <person name="LaButti K."/>
            <person name="Andreopoulos B."/>
            <person name="Lipzen A."/>
            <person name="Chen C."/>
            <person name="Yanf M."/>
            <person name="Daum C."/>
            <person name="Ng V."/>
            <person name="Clum A."/>
            <person name="Steindorff A."/>
            <person name="Ohm R."/>
            <person name="Martin F."/>
            <person name="Silar P."/>
            <person name="Natvig D."/>
            <person name="Lalanne C."/>
            <person name="Gautier V."/>
            <person name="Ament-velasquez S.L."/>
            <person name="Kruys A."/>
            <person name="Hutchinson M.I."/>
            <person name="Powell A.J."/>
            <person name="Barry K."/>
            <person name="Miller A.N."/>
            <person name="Grigoriev I.V."/>
            <person name="Debuchy R."/>
            <person name="Gladieux P."/>
            <person name="Thoren M.H."/>
            <person name="Johannesson H."/>
        </authorList>
    </citation>
    <scope>NUCLEOTIDE SEQUENCE</scope>
    <source>
        <strain evidence="2">SMH3391-2</strain>
    </source>
</reference>
<dbReference type="GO" id="GO:0016538">
    <property type="term" value="F:cyclin-dependent protein serine/threonine kinase regulator activity"/>
    <property type="evidence" value="ECO:0007669"/>
    <property type="project" value="TreeGrafter"/>
</dbReference>
<dbReference type="Proteomes" id="UP001174934">
    <property type="component" value="Unassembled WGS sequence"/>
</dbReference>
<gene>
    <name evidence="2" type="ORF">B0T17DRAFT_462861</name>
</gene>
<name>A0AA40CBD0_9PEZI</name>
<dbReference type="GO" id="GO:0005634">
    <property type="term" value="C:nucleus"/>
    <property type="evidence" value="ECO:0007669"/>
    <property type="project" value="TreeGrafter"/>
</dbReference>
<evidence type="ECO:0000313" key="2">
    <source>
        <dbReference type="EMBL" id="KAK0631133.1"/>
    </source>
</evidence>
<accession>A0AA40CBD0</accession>
<dbReference type="PANTHER" id="PTHR15615">
    <property type="match status" value="1"/>
</dbReference>
<dbReference type="InterPro" id="IPR013922">
    <property type="entry name" value="Cyclin_PHO80-like"/>
</dbReference>
<feature type="compositionally biased region" description="Pro residues" evidence="1">
    <location>
        <begin position="177"/>
        <end position="193"/>
    </location>
</feature>
<keyword evidence="3" id="KW-1185">Reference proteome</keyword>
<feature type="region of interest" description="Disordered" evidence="1">
    <location>
        <begin position="117"/>
        <end position="194"/>
    </location>
</feature>
<evidence type="ECO:0000256" key="1">
    <source>
        <dbReference type="SAM" id="MobiDB-lite"/>
    </source>
</evidence>
<feature type="non-terminal residue" evidence="2">
    <location>
        <position position="1"/>
    </location>
</feature>